<feature type="signal peptide" evidence="1">
    <location>
        <begin position="1"/>
        <end position="24"/>
    </location>
</feature>
<accession>A0A1M7S7K3</accession>
<gene>
    <name evidence="2" type="ORF">SAMN02745193_01157</name>
</gene>
<evidence type="ECO:0000313" key="2">
    <source>
        <dbReference type="EMBL" id="SHN54344.1"/>
    </source>
</evidence>
<reference evidence="3" key="1">
    <citation type="submission" date="2016-12" db="EMBL/GenBank/DDBJ databases">
        <authorList>
            <person name="Varghese N."/>
            <person name="Submissions S."/>
        </authorList>
    </citation>
    <scope>NUCLEOTIDE SEQUENCE [LARGE SCALE GENOMIC DNA]</scope>
    <source>
        <strain evidence="3">DSM 11032</strain>
    </source>
</reference>
<evidence type="ECO:0000256" key="1">
    <source>
        <dbReference type="SAM" id="SignalP"/>
    </source>
</evidence>
<dbReference type="InterPro" id="IPR002816">
    <property type="entry name" value="TraB/PrgY/GumN_fam"/>
</dbReference>
<dbReference type="RefSeq" id="WP_072673697.1">
    <property type="nucleotide sequence ID" value="NZ_FRDF01000005.1"/>
</dbReference>
<dbReference type="PANTHER" id="PTHR40590">
    <property type="entry name" value="CYTOPLASMIC PROTEIN-RELATED"/>
    <property type="match status" value="1"/>
</dbReference>
<dbReference type="Proteomes" id="UP000184391">
    <property type="component" value="Unassembled WGS sequence"/>
</dbReference>
<dbReference type="STRING" id="198312.SAMN02745193_01157"/>
<protein>
    <recommendedName>
        <fullName evidence="4">TraB family protein</fullName>
    </recommendedName>
</protein>
<sequence>MKLANLLALTAAPLVLFAASPALADNQAAPETAAQTAASSGPALWKVADEDTTIYLFGTVHVLPEGIDWYDATIADALTGSDMIVTEIPMDKASEAELQQLTMSKGMLAPGTTLRSLLTPEQATSYEAALAKIGAPPAAFDPFKPWLAGLTLSLLPLMQQGYDPSAGVEKVLLSKVGDKPQGALETAEFQLGIFDSMTTEAQVAFMMDAVDGMDEVKSMLDRMVAEWAKGDADELAAMMNESMSDPAVAEALLYSRNANWAEWIDVRLDEPGTVFIAVGAGHLAGSKSVQAYLTERGITTDRIK</sequence>
<feature type="chain" id="PRO_5009929098" description="TraB family protein" evidence="1">
    <location>
        <begin position="25"/>
        <end position="304"/>
    </location>
</feature>
<proteinExistence type="predicted"/>
<evidence type="ECO:0008006" key="4">
    <source>
        <dbReference type="Google" id="ProtNLM"/>
    </source>
</evidence>
<dbReference type="Pfam" id="PF01963">
    <property type="entry name" value="TraB_PrgY_gumN"/>
    <property type="match status" value="1"/>
</dbReference>
<keyword evidence="3" id="KW-1185">Reference proteome</keyword>
<dbReference type="OrthoDB" id="9806326at2"/>
<dbReference type="CDD" id="cd14789">
    <property type="entry name" value="Tiki"/>
    <property type="match status" value="1"/>
</dbReference>
<evidence type="ECO:0000313" key="3">
    <source>
        <dbReference type="Proteomes" id="UP000184391"/>
    </source>
</evidence>
<dbReference type="AlphaFoldDB" id="A0A1M7S7K3"/>
<dbReference type="InterPro" id="IPR047111">
    <property type="entry name" value="YbaP-like"/>
</dbReference>
<keyword evidence="1" id="KW-0732">Signal</keyword>
<name>A0A1M7S7K3_9SPHN</name>
<dbReference type="EMBL" id="FRDF01000005">
    <property type="protein sequence ID" value="SHN54344.1"/>
    <property type="molecule type" value="Genomic_DNA"/>
</dbReference>
<organism evidence="2 3">
    <name type="scientific">Erythrobacter sanguineus</name>
    <dbReference type="NCBI Taxonomy" id="198312"/>
    <lineage>
        <taxon>Bacteria</taxon>
        <taxon>Pseudomonadati</taxon>
        <taxon>Pseudomonadota</taxon>
        <taxon>Alphaproteobacteria</taxon>
        <taxon>Sphingomonadales</taxon>
        <taxon>Erythrobacteraceae</taxon>
        <taxon>Erythrobacter/Porphyrobacter group</taxon>
        <taxon>Erythrobacter</taxon>
    </lineage>
</organism>
<dbReference type="PANTHER" id="PTHR40590:SF1">
    <property type="entry name" value="CYTOPLASMIC PROTEIN"/>
    <property type="match status" value="1"/>
</dbReference>